<sequence length="422" mass="48566">MGILFLPLHQNFTPSSITGPWLRDFFVWQLSKILLPFYPNTILSYKQTFLIFPCLGKHSQSAISIMISQKMVYEYSHIKGNPQSYVIDLRPKKDFSWWSEAAGGSKVKKCFHCFRLTHVKAQFPLLRKNGFPQKQYPGFRRAQYLSGKTTREKDMAGPSREQGLLKGKKSRTEEGSFLTKEWWEREESRKLLQVVGSGMNVELNVRRVVPWVLWHVWKARNASIFKKFVFNPFILIQHAFEEADIWHSIHLSAAEPESDNTQHHWTKPPSASLKCNTGIHNVEFPGFCVMIKVSFAGVRSHEEACLYALLWATECMSDLHHQYVIFESSTIETRQMMMNPALYPWLGPLVSDINVLLSRIGIWRLDHVLARNNMVANAIASSVTSGHRYQSYIAAKGPYWLQQTLLAEAQELTEGNVTLIQC</sequence>
<organism evidence="2 3">
    <name type="scientific">Brassica napus</name>
    <name type="common">Rape</name>
    <dbReference type="NCBI Taxonomy" id="3708"/>
    <lineage>
        <taxon>Eukaryota</taxon>
        <taxon>Viridiplantae</taxon>
        <taxon>Streptophyta</taxon>
        <taxon>Embryophyta</taxon>
        <taxon>Tracheophyta</taxon>
        <taxon>Spermatophyta</taxon>
        <taxon>Magnoliopsida</taxon>
        <taxon>eudicotyledons</taxon>
        <taxon>Gunneridae</taxon>
        <taxon>Pentapetalae</taxon>
        <taxon>rosids</taxon>
        <taxon>malvids</taxon>
        <taxon>Brassicales</taxon>
        <taxon>Brassicaceae</taxon>
        <taxon>Brassiceae</taxon>
        <taxon>Brassica</taxon>
    </lineage>
</organism>
<reference evidence="2 3" key="1">
    <citation type="submission" date="2021-05" db="EMBL/GenBank/DDBJ databases">
        <title>Genome Assembly of Synthetic Allotetraploid Brassica napus Reveals Homoeologous Exchanges between Subgenomes.</title>
        <authorList>
            <person name="Davis J.T."/>
        </authorList>
    </citation>
    <scope>NUCLEOTIDE SEQUENCE [LARGE SCALE GENOMIC DNA]</scope>
    <source>
        <strain evidence="3">cv. Da-Ae</strain>
        <tissue evidence="2">Seedling</tissue>
    </source>
</reference>
<evidence type="ECO:0000313" key="3">
    <source>
        <dbReference type="Proteomes" id="UP000824890"/>
    </source>
</evidence>
<accession>A0ABQ7YC92</accession>
<comment type="caution">
    <text evidence="2">The sequence shown here is derived from an EMBL/GenBank/DDBJ whole genome shotgun (WGS) entry which is preliminary data.</text>
</comment>
<keyword evidence="3" id="KW-1185">Reference proteome</keyword>
<dbReference type="Proteomes" id="UP000824890">
    <property type="component" value="Unassembled WGS sequence"/>
</dbReference>
<evidence type="ECO:0008006" key="4">
    <source>
        <dbReference type="Google" id="ProtNLM"/>
    </source>
</evidence>
<evidence type="ECO:0000313" key="2">
    <source>
        <dbReference type="EMBL" id="KAH0864720.1"/>
    </source>
</evidence>
<proteinExistence type="predicted"/>
<name>A0ABQ7YC92_BRANA</name>
<evidence type="ECO:0000256" key="1">
    <source>
        <dbReference type="SAM" id="MobiDB-lite"/>
    </source>
</evidence>
<feature type="region of interest" description="Disordered" evidence="1">
    <location>
        <begin position="148"/>
        <end position="168"/>
    </location>
</feature>
<dbReference type="EMBL" id="JAGKQM010000018">
    <property type="protein sequence ID" value="KAH0864720.1"/>
    <property type="molecule type" value="Genomic_DNA"/>
</dbReference>
<gene>
    <name evidence="2" type="ORF">HID58_081931</name>
</gene>
<protein>
    <recommendedName>
        <fullName evidence="4">RNase H type-1 domain-containing protein</fullName>
    </recommendedName>
</protein>